<comment type="caution">
    <text evidence="2">The sequence shown here is derived from an EMBL/GenBank/DDBJ whole genome shotgun (WGS) entry which is preliminary data.</text>
</comment>
<sequence length="237" mass="27652">MDLESTKDKFGPIVEQEVTKEIFPLISKARRNILGRWAKSEDFELDWELLKAPIFSEVEVPDEVSQEIFKHRRQVDPGRTERAKGLEALEKDMEQAIKVVDKDEPAERLIPFLKTHWRMRDGEIEDWKYMANSVCHTAKEAGHPLNTTDQDKWSNDDWDSLLRLARHRGGKALVALLNLERCNPDPTFLGRRDGWYKATLPDQQYEEWSDQFPFGEEPQSDEDDSESSEEESESDEE</sequence>
<dbReference type="OrthoDB" id="5085581at2759"/>
<dbReference type="AlphaFoldDB" id="A0A9P9GIG3"/>
<reference evidence="2" key="1">
    <citation type="journal article" date="2021" name="Nat. Commun.">
        <title>Genetic determinants of endophytism in the Arabidopsis root mycobiome.</title>
        <authorList>
            <person name="Mesny F."/>
            <person name="Miyauchi S."/>
            <person name="Thiergart T."/>
            <person name="Pickel B."/>
            <person name="Atanasova L."/>
            <person name="Karlsson M."/>
            <person name="Huettel B."/>
            <person name="Barry K.W."/>
            <person name="Haridas S."/>
            <person name="Chen C."/>
            <person name="Bauer D."/>
            <person name="Andreopoulos W."/>
            <person name="Pangilinan J."/>
            <person name="LaButti K."/>
            <person name="Riley R."/>
            <person name="Lipzen A."/>
            <person name="Clum A."/>
            <person name="Drula E."/>
            <person name="Henrissat B."/>
            <person name="Kohler A."/>
            <person name="Grigoriev I.V."/>
            <person name="Martin F.M."/>
            <person name="Hacquard S."/>
        </authorList>
    </citation>
    <scope>NUCLEOTIDE SEQUENCE</scope>
    <source>
        <strain evidence="2">MPI-CAGE-AT-0023</strain>
    </source>
</reference>
<evidence type="ECO:0000313" key="2">
    <source>
        <dbReference type="EMBL" id="KAH7240123.1"/>
    </source>
</evidence>
<organism evidence="2 3">
    <name type="scientific">Fusarium redolens</name>
    <dbReference type="NCBI Taxonomy" id="48865"/>
    <lineage>
        <taxon>Eukaryota</taxon>
        <taxon>Fungi</taxon>
        <taxon>Dikarya</taxon>
        <taxon>Ascomycota</taxon>
        <taxon>Pezizomycotina</taxon>
        <taxon>Sordariomycetes</taxon>
        <taxon>Hypocreomycetidae</taxon>
        <taxon>Hypocreales</taxon>
        <taxon>Nectriaceae</taxon>
        <taxon>Fusarium</taxon>
        <taxon>Fusarium redolens species complex</taxon>
    </lineage>
</organism>
<evidence type="ECO:0000313" key="3">
    <source>
        <dbReference type="Proteomes" id="UP000720189"/>
    </source>
</evidence>
<name>A0A9P9GIG3_FUSRE</name>
<dbReference type="RefSeq" id="XP_046045917.1">
    <property type="nucleotide sequence ID" value="XM_046188335.1"/>
</dbReference>
<dbReference type="EMBL" id="JAGMUX010000014">
    <property type="protein sequence ID" value="KAH7240123.1"/>
    <property type="molecule type" value="Genomic_DNA"/>
</dbReference>
<feature type="compositionally biased region" description="Acidic residues" evidence="1">
    <location>
        <begin position="218"/>
        <end position="237"/>
    </location>
</feature>
<dbReference type="Proteomes" id="UP000720189">
    <property type="component" value="Unassembled WGS sequence"/>
</dbReference>
<gene>
    <name evidence="2" type="ORF">BKA55DRAFT_519372</name>
</gene>
<proteinExistence type="predicted"/>
<dbReference type="GeneID" id="70218289"/>
<keyword evidence="3" id="KW-1185">Reference proteome</keyword>
<evidence type="ECO:0000256" key="1">
    <source>
        <dbReference type="SAM" id="MobiDB-lite"/>
    </source>
</evidence>
<feature type="region of interest" description="Disordered" evidence="1">
    <location>
        <begin position="206"/>
        <end position="237"/>
    </location>
</feature>
<protein>
    <submittedName>
        <fullName evidence="2">Uncharacterized protein</fullName>
    </submittedName>
</protein>
<accession>A0A9P9GIG3</accession>